<keyword evidence="3 9" id="KW-0812">Transmembrane</keyword>
<evidence type="ECO:0008006" key="12">
    <source>
        <dbReference type="Google" id="ProtNLM"/>
    </source>
</evidence>
<evidence type="ECO:0000256" key="3">
    <source>
        <dbReference type="ARBA" id="ARBA00022692"/>
    </source>
</evidence>
<dbReference type="InParanoid" id="A0A136JKP4"/>
<dbReference type="PANTHER" id="PTHR14360:SF12">
    <property type="entry name" value="MOZ PROTEIN REPRESENTS A CHROMATIN-ASSOCIATED ACETYLTRANSFERASE"/>
    <property type="match status" value="1"/>
</dbReference>
<evidence type="ECO:0000256" key="4">
    <source>
        <dbReference type="ARBA" id="ARBA00022989"/>
    </source>
</evidence>
<gene>
    <name evidence="10" type="ORF">Micbo1qcDRAFT_230294</name>
</gene>
<comment type="subcellular location">
    <subcellularLocation>
        <location evidence="2">Membrane</location>
    </subcellularLocation>
    <subcellularLocation>
        <location evidence="1">Mitochondrion</location>
    </subcellularLocation>
</comment>
<dbReference type="Gene3D" id="1.20.5.340">
    <property type="match status" value="1"/>
</dbReference>
<keyword evidence="4 9" id="KW-1133">Transmembrane helix</keyword>
<dbReference type="GO" id="GO:0016020">
    <property type="term" value="C:membrane"/>
    <property type="evidence" value="ECO:0007669"/>
    <property type="project" value="UniProtKB-SubCell"/>
</dbReference>
<dbReference type="Pfam" id="PF07798">
    <property type="entry name" value="CCDC90-like"/>
    <property type="match status" value="1"/>
</dbReference>
<dbReference type="GO" id="GO:0005739">
    <property type="term" value="C:mitochondrion"/>
    <property type="evidence" value="ECO:0007669"/>
    <property type="project" value="UniProtKB-SubCell"/>
</dbReference>
<organism evidence="10 11">
    <name type="scientific">Microdochium bolleyi</name>
    <dbReference type="NCBI Taxonomy" id="196109"/>
    <lineage>
        <taxon>Eukaryota</taxon>
        <taxon>Fungi</taxon>
        <taxon>Dikarya</taxon>
        <taxon>Ascomycota</taxon>
        <taxon>Pezizomycotina</taxon>
        <taxon>Sordariomycetes</taxon>
        <taxon>Xylariomycetidae</taxon>
        <taxon>Xylariales</taxon>
        <taxon>Microdochiaceae</taxon>
        <taxon>Microdochium</taxon>
    </lineage>
</organism>
<dbReference type="Proteomes" id="UP000070501">
    <property type="component" value="Unassembled WGS sequence"/>
</dbReference>
<protein>
    <recommendedName>
        <fullName evidence="12">MOZ protein represents a chromatin-associated acetyltransferase</fullName>
    </recommendedName>
</protein>
<keyword evidence="5" id="KW-0175">Coiled coil</keyword>
<dbReference type="AlphaFoldDB" id="A0A136JKP4"/>
<dbReference type="EMBL" id="KQ964245">
    <property type="protein sequence ID" value="KXJ97713.1"/>
    <property type="molecule type" value="Genomic_DNA"/>
</dbReference>
<reference evidence="11" key="1">
    <citation type="submission" date="2016-02" db="EMBL/GenBank/DDBJ databases">
        <title>Draft genome sequence of Microdochium bolleyi, a fungal endophyte of beachgrass.</title>
        <authorList>
            <consortium name="DOE Joint Genome Institute"/>
            <person name="David A.S."/>
            <person name="May G."/>
            <person name="Haridas S."/>
            <person name="Lim J."/>
            <person name="Wang M."/>
            <person name="Labutti K."/>
            <person name="Lipzen A."/>
            <person name="Barry K."/>
            <person name="Grigoriev I.V."/>
        </authorList>
    </citation>
    <scope>NUCLEOTIDE SEQUENCE [LARGE SCALE GENOMIC DNA]</scope>
    <source>
        <strain evidence="11">J235TASD1</strain>
    </source>
</reference>
<feature type="region of interest" description="Disordered" evidence="8">
    <location>
        <begin position="25"/>
        <end position="174"/>
    </location>
</feature>
<evidence type="ECO:0000256" key="9">
    <source>
        <dbReference type="SAM" id="Phobius"/>
    </source>
</evidence>
<evidence type="ECO:0000256" key="8">
    <source>
        <dbReference type="SAM" id="MobiDB-lite"/>
    </source>
</evidence>
<evidence type="ECO:0000256" key="6">
    <source>
        <dbReference type="ARBA" id="ARBA00023128"/>
    </source>
</evidence>
<accession>A0A136JKP4</accession>
<keyword evidence="6" id="KW-0496">Mitochondrion</keyword>
<dbReference type="InterPro" id="IPR024461">
    <property type="entry name" value="CCDC90-like"/>
</dbReference>
<evidence type="ECO:0000256" key="7">
    <source>
        <dbReference type="ARBA" id="ARBA00023136"/>
    </source>
</evidence>
<name>A0A136JKP4_9PEZI</name>
<evidence type="ECO:0000256" key="1">
    <source>
        <dbReference type="ARBA" id="ARBA00004173"/>
    </source>
</evidence>
<dbReference type="OrthoDB" id="5424147at2759"/>
<keyword evidence="11" id="KW-1185">Reference proteome</keyword>
<feature type="compositionally biased region" description="Low complexity" evidence="8">
    <location>
        <begin position="143"/>
        <end position="152"/>
    </location>
</feature>
<proteinExistence type="predicted"/>
<evidence type="ECO:0000256" key="5">
    <source>
        <dbReference type="ARBA" id="ARBA00023054"/>
    </source>
</evidence>
<evidence type="ECO:0000256" key="2">
    <source>
        <dbReference type="ARBA" id="ARBA00004370"/>
    </source>
</evidence>
<feature type="compositionally biased region" description="Basic and acidic residues" evidence="8">
    <location>
        <begin position="105"/>
        <end position="117"/>
    </location>
</feature>
<feature type="transmembrane region" description="Helical" evidence="9">
    <location>
        <begin position="353"/>
        <end position="371"/>
    </location>
</feature>
<keyword evidence="7 9" id="KW-0472">Membrane</keyword>
<sequence length="414" mass="45344">MSSTRLTFLYPALFRASGARARDGAPRALQKAGDCHKSAGSVRRITSPFSTSAAPRKAAFPRHGSAVEPIDTNSPSGGEAQPLPQPTKETQAKTKPKSAPAATSTRDEAATTKEKPQDAATEPQPSTSDAEEKPDTGSVSLNAAAAAGVAAGKTPQQAAADAKMKQGGPMDAVLHMPPPESVSHPHITPSPYVHHFDTYTLVKQLETDGYTKEQATTAMKAIRKLLAHHLEVAQEGLVSKSDVDNETYLFNAACSELSTEVRNNRKAADETIRQQRTHLQHEVDILNQRMTQDILTLKDEVRAAFHDRKMTVREEQRSMESLIQSINMKITTQLTSDAKSDIEGLRWILSRRSVVGILFMAFMTLATLRYGSYVNHEKQRVIDERKRREEELKRNGGRQDHAPPVDAAQILAAN</sequence>
<evidence type="ECO:0000313" key="11">
    <source>
        <dbReference type="Proteomes" id="UP000070501"/>
    </source>
</evidence>
<dbReference type="STRING" id="196109.A0A136JKP4"/>
<dbReference type="PANTHER" id="PTHR14360">
    <property type="entry name" value="PROTEIN FMP32, MITOCHONDRIAL"/>
    <property type="match status" value="1"/>
</dbReference>
<evidence type="ECO:0000313" key="10">
    <source>
        <dbReference type="EMBL" id="KXJ97713.1"/>
    </source>
</evidence>